<accession>A0A0A9DG44</accession>
<name>A0A0A9DG44_ARUDO</name>
<reference evidence="1" key="2">
    <citation type="journal article" date="2015" name="Data Brief">
        <title>Shoot transcriptome of the giant reed, Arundo donax.</title>
        <authorList>
            <person name="Barrero R.A."/>
            <person name="Guerrero F.D."/>
            <person name="Moolhuijzen P."/>
            <person name="Goolsby J.A."/>
            <person name="Tidwell J."/>
            <person name="Bellgard S.E."/>
            <person name="Bellgard M.I."/>
        </authorList>
    </citation>
    <scope>NUCLEOTIDE SEQUENCE</scope>
    <source>
        <tissue evidence="1">Shoot tissue taken approximately 20 cm above the soil surface</tissue>
    </source>
</reference>
<evidence type="ECO:0000313" key="1">
    <source>
        <dbReference type="EMBL" id="JAD85623.1"/>
    </source>
</evidence>
<organism evidence="1">
    <name type="scientific">Arundo donax</name>
    <name type="common">Giant reed</name>
    <name type="synonym">Donax arundinaceus</name>
    <dbReference type="NCBI Taxonomy" id="35708"/>
    <lineage>
        <taxon>Eukaryota</taxon>
        <taxon>Viridiplantae</taxon>
        <taxon>Streptophyta</taxon>
        <taxon>Embryophyta</taxon>
        <taxon>Tracheophyta</taxon>
        <taxon>Spermatophyta</taxon>
        <taxon>Magnoliopsida</taxon>
        <taxon>Liliopsida</taxon>
        <taxon>Poales</taxon>
        <taxon>Poaceae</taxon>
        <taxon>PACMAD clade</taxon>
        <taxon>Arundinoideae</taxon>
        <taxon>Arundineae</taxon>
        <taxon>Arundo</taxon>
    </lineage>
</organism>
<protein>
    <submittedName>
        <fullName evidence="1">Uncharacterized protein</fullName>
    </submittedName>
</protein>
<dbReference type="EMBL" id="GBRH01212272">
    <property type="protein sequence ID" value="JAD85623.1"/>
    <property type="molecule type" value="Transcribed_RNA"/>
</dbReference>
<reference evidence="1" key="1">
    <citation type="submission" date="2014-09" db="EMBL/GenBank/DDBJ databases">
        <authorList>
            <person name="Magalhaes I.L.F."/>
            <person name="Oliveira U."/>
            <person name="Santos F.R."/>
            <person name="Vidigal T.H.D.A."/>
            <person name="Brescovit A.D."/>
            <person name="Santos A.J."/>
        </authorList>
    </citation>
    <scope>NUCLEOTIDE SEQUENCE</scope>
    <source>
        <tissue evidence="1">Shoot tissue taken approximately 20 cm above the soil surface</tissue>
    </source>
</reference>
<proteinExistence type="predicted"/>
<dbReference type="AlphaFoldDB" id="A0A0A9DG44"/>
<sequence>MNISTSFCSYPLNRLLTYHYVHLSSCFFFCYTSKLIRISLCQFVFLMIEFMQVLQSHIL</sequence>